<proteinExistence type="predicted"/>
<gene>
    <name evidence="1" type="ORF">L6452_06410</name>
</gene>
<dbReference type="EMBL" id="CM042048">
    <property type="protein sequence ID" value="KAI3758838.1"/>
    <property type="molecule type" value="Genomic_DNA"/>
</dbReference>
<keyword evidence="2" id="KW-1185">Reference proteome</keyword>
<sequence length="137" mass="15499">METQICQKQNLKKMTTVQFLKKKVRFLARSFAVPGSHLGQQSHGLCWPNVLETLITPFKFPLEIPVLQLMGALFMGNKPKLKVDSKCPINRSVASSLVCIVMEQMFRLLHDCGMPMEDVDFINSDGKTMNKLLSEVD</sequence>
<evidence type="ECO:0000313" key="2">
    <source>
        <dbReference type="Proteomes" id="UP001055879"/>
    </source>
</evidence>
<reference evidence="1 2" key="2">
    <citation type="journal article" date="2022" name="Mol. Ecol. Resour.">
        <title>The genomes of chicory, endive, great burdock and yacon provide insights into Asteraceae paleo-polyploidization history and plant inulin production.</title>
        <authorList>
            <person name="Fan W."/>
            <person name="Wang S."/>
            <person name="Wang H."/>
            <person name="Wang A."/>
            <person name="Jiang F."/>
            <person name="Liu H."/>
            <person name="Zhao H."/>
            <person name="Xu D."/>
            <person name="Zhang Y."/>
        </authorList>
    </citation>
    <scope>NUCLEOTIDE SEQUENCE [LARGE SCALE GENOMIC DNA]</scope>
    <source>
        <strain evidence="2">cv. Niubang</strain>
    </source>
</reference>
<protein>
    <submittedName>
        <fullName evidence="1">Uncharacterized protein</fullName>
    </submittedName>
</protein>
<dbReference type="Proteomes" id="UP001055879">
    <property type="component" value="Linkage Group LG02"/>
</dbReference>
<reference evidence="2" key="1">
    <citation type="journal article" date="2022" name="Mol. Ecol. Resour.">
        <title>The genomes of chicory, endive, great burdock and yacon provide insights into Asteraceae palaeo-polyploidization history and plant inulin production.</title>
        <authorList>
            <person name="Fan W."/>
            <person name="Wang S."/>
            <person name="Wang H."/>
            <person name="Wang A."/>
            <person name="Jiang F."/>
            <person name="Liu H."/>
            <person name="Zhao H."/>
            <person name="Xu D."/>
            <person name="Zhang Y."/>
        </authorList>
    </citation>
    <scope>NUCLEOTIDE SEQUENCE [LARGE SCALE GENOMIC DNA]</scope>
    <source>
        <strain evidence="2">cv. Niubang</strain>
    </source>
</reference>
<name>A0ACB9EJS5_ARCLA</name>
<comment type="caution">
    <text evidence="1">The sequence shown here is derived from an EMBL/GenBank/DDBJ whole genome shotgun (WGS) entry which is preliminary data.</text>
</comment>
<evidence type="ECO:0000313" key="1">
    <source>
        <dbReference type="EMBL" id="KAI3758838.1"/>
    </source>
</evidence>
<accession>A0ACB9EJS5</accession>
<organism evidence="1 2">
    <name type="scientific">Arctium lappa</name>
    <name type="common">Greater burdock</name>
    <name type="synonym">Lappa major</name>
    <dbReference type="NCBI Taxonomy" id="4217"/>
    <lineage>
        <taxon>Eukaryota</taxon>
        <taxon>Viridiplantae</taxon>
        <taxon>Streptophyta</taxon>
        <taxon>Embryophyta</taxon>
        <taxon>Tracheophyta</taxon>
        <taxon>Spermatophyta</taxon>
        <taxon>Magnoliopsida</taxon>
        <taxon>eudicotyledons</taxon>
        <taxon>Gunneridae</taxon>
        <taxon>Pentapetalae</taxon>
        <taxon>asterids</taxon>
        <taxon>campanulids</taxon>
        <taxon>Asterales</taxon>
        <taxon>Asteraceae</taxon>
        <taxon>Carduoideae</taxon>
        <taxon>Cardueae</taxon>
        <taxon>Arctiinae</taxon>
        <taxon>Arctium</taxon>
    </lineage>
</organism>